<dbReference type="AlphaFoldDB" id="F0J7Z6"/>
<reference evidence="1 2" key="1">
    <citation type="submission" date="2010-12" db="EMBL/GenBank/DDBJ databases">
        <title>Whole genome sequence of Acidiphilium multivorum AIU301.</title>
        <authorList>
            <person name="Narita-Yamada S."/>
            <person name="Nakamura S."/>
            <person name="Ito N."/>
            <person name="Takarada H."/>
            <person name="Katano Y."/>
            <person name="Nakazawa H."/>
            <person name="Hosoyama A."/>
            <person name="Yamada R."/>
            <person name="Fujita N."/>
        </authorList>
    </citation>
    <scope>NUCLEOTIDE SEQUENCE [LARGE SCALE GENOMIC DNA]</scope>
    <source>
        <strain evidence="2">DSM 11245 / JCM 8867 / AIU301</strain>
        <plasmid evidence="1 2">pACMV4</plasmid>
    </source>
</reference>
<dbReference type="EMBL" id="AP012039">
    <property type="protein sequence ID" value="BAJ83213.1"/>
    <property type="molecule type" value="Genomic_DNA"/>
</dbReference>
<organism evidence="1 2">
    <name type="scientific">Acidiphilium multivorum (strain DSM 11245 / JCM 8867 / NBRC 100883 / AIU 301)</name>
    <dbReference type="NCBI Taxonomy" id="926570"/>
    <lineage>
        <taxon>Bacteria</taxon>
        <taxon>Pseudomonadati</taxon>
        <taxon>Pseudomonadota</taxon>
        <taxon>Alphaproteobacteria</taxon>
        <taxon>Acetobacterales</taxon>
        <taxon>Acidocellaceae</taxon>
        <taxon>Acidiphilium</taxon>
    </lineage>
</organism>
<protein>
    <submittedName>
        <fullName evidence="1">Uncharacterized protein</fullName>
    </submittedName>
</protein>
<keyword evidence="1" id="KW-0614">Plasmid</keyword>
<dbReference type="HOGENOM" id="CLU_2821290_0_0_5"/>
<sequence length="66" mass="7379">MRTIKLETHLKRTAAKARELDAAGRNVPTDALRNAGKTRTTAKRVLLDRVEKRARAAGKKPVLSHY</sequence>
<dbReference type="Proteomes" id="UP000007100">
    <property type="component" value="Plasmid pACMV4"/>
</dbReference>
<geneLocation type="plasmid" evidence="1 2">
    <name>pACMV4</name>
</geneLocation>
<gene>
    <name evidence="1" type="ordered locus">ACMV_P4_00030</name>
</gene>
<keyword evidence="2" id="KW-1185">Reference proteome</keyword>
<accession>F0J7Z6</accession>
<evidence type="ECO:0000313" key="2">
    <source>
        <dbReference type="Proteomes" id="UP000007100"/>
    </source>
</evidence>
<evidence type="ECO:0000313" key="1">
    <source>
        <dbReference type="EMBL" id="BAJ83213.1"/>
    </source>
</evidence>
<name>F0J7Z6_ACIMA</name>
<dbReference type="KEGG" id="amv:ACMV_P4_00030"/>
<proteinExistence type="predicted"/>